<evidence type="ECO:0000256" key="1">
    <source>
        <dbReference type="SAM" id="MobiDB-lite"/>
    </source>
</evidence>
<dbReference type="Gene3D" id="3.30.70.1230">
    <property type="entry name" value="Nucleotide cyclase"/>
    <property type="match status" value="2"/>
</dbReference>
<feature type="region of interest" description="Disordered" evidence="1">
    <location>
        <begin position="1"/>
        <end position="30"/>
    </location>
</feature>
<feature type="compositionally biased region" description="Low complexity" evidence="1">
    <location>
        <begin position="52"/>
        <end position="70"/>
    </location>
</feature>
<feature type="domain" description="Guanylate cyclase" evidence="2">
    <location>
        <begin position="461"/>
        <end position="625"/>
    </location>
</feature>
<feature type="compositionally biased region" description="Low complexity" evidence="1">
    <location>
        <begin position="15"/>
        <end position="29"/>
    </location>
</feature>
<dbReference type="EMBL" id="JAEHOE010000001">
    <property type="protein sequence ID" value="KAG2501942.1"/>
    <property type="molecule type" value="Genomic_DNA"/>
</dbReference>
<evidence type="ECO:0000313" key="3">
    <source>
        <dbReference type="EMBL" id="KAG2501942.1"/>
    </source>
</evidence>
<dbReference type="InterPro" id="IPR050697">
    <property type="entry name" value="Adenylyl/Guanylyl_Cyclase_3/4"/>
</dbReference>
<proteinExistence type="predicted"/>
<feature type="region of interest" description="Disordered" evidence="1">
    <location>
        <begin position="385"/>
        <end position="406"/>
    </location>
</feature>
<dbReference type="AlphaFoldDB" id="A0A836C7N0"/>
<dbReference type="Proteomes" id="UP000612055">
    <property type="component" value="Unassembled WGS sequence"/>
</dbReference>
<dbReference type="OrthoDB" id="560651at2759"/>
<feature type="compositionally biased region" description="Basic and acidic residues" evidence="1">
    <location>
        <begin position="1"/>
        <end position="13"/>
    </location>
</feature>
<dbReference type="PANTHER" id="PTHR43081:SF1">
    <property type="entry name" value="ADENYLATE CYCLASE, TERMINAL-DIFFERENTIATION SPECIFIC"/>
    <property type="match status" value="1"/>
</dbReference>
<dbReference type="GO" id="GO:0035556">
    <property type="term" value="P:intracellular signal transduction"/>
    <property type="evidence" value="ECO:0007669"/>
    <property type="project" value="InterPro"/>
</dbReference>
<feature type="compositionally biased region" description="Basic and acidic residues" evidence="1">
    <location>
        <begin position="265"/>
        <end position="281"/>
    </location>
</feature>
<evidence type="ECO:0000313" key="4">
    <source>
        <dbReference type="Proteomes" id="UP000612055"/>
    </source>
</evidence>
<feature type="compositionally biased region" description="Polar residues" evidence="1">
    <location>
        <begin position="347"/>
        <end position="361"/>
    </location>
</feature>
<sequence length="684" mass="71145">MRDSKDLSRDGDLRLSAGNNLAGSGANNAQPSHSLLQLLTAANPNSRRQQRGSKTGMTGAGAAAAATASGSPMTTAEALAAADEDASLTVSCTWGDMLEAAFPLLLADSPEGRRVHALLRAGTMHSGDAATEAGDEEGQEGDGWGAAAVATHSVAAMERAPVLRLPDGRVAVVAYRGLRVRMGLHSGLTDPAQVAFNRVVSSYAYKGDFAEVAKLVSDAAPGGLITLSHYAFARLRHTEPGSAAPAPADPSHHHHHHHHHHHDRRGSIDRRTSRDQGHPHLLDGLFRIGHGRDDHAAKDGGLQGAVVLYAGTHVLTEPKPRTVISKLLPAVRSRVALTLLGEGETPHASTPQAPLTPSETTLGSGPGLGPGPVAEALEFSRVDEATPHVQHHQQSIPEDGPPAYDRPTLLHGAPLEGTDDPHALFLAAHPSLLCRLALRPQLRVVRTLKLGSLGAPVRRVTVAFMKVVGASVILADLPGPGARALDAFQRITGTLLAPGGGFKVEGADGLVLAVFGSPMAAVRWACTCSAALAQYAWEEALLSHELCQEEVGVAAAAELSGCHAFGPGSQSPRGTLRRQPCGPLLRAGPRIKVGLDIGTTTHTLTSASGRLSYRGKPMNRAARIAGIGAAGQVLCSGDTWEACAAEDPRLLDRYSGVSLGCMALKGVAQPLEVVQVLPEAATFG</sequence>
<evidence type="ECO:0000259" key="2">
    <source>
        <dbReference type="PROSITE" id="PS50125"/>
    </source>
</evidence>
<dbReference type="PROSITE" id="PS50125">
    <property type="entry name" value="GUANYLATE_CYCLASE_2"/>
    <property type="match status" value="1"/>
</dbReference>
<reference evidence="3" key="1">
    <citation type="journal article" date="2020" name="bioRxiv">
        <title>Comparative genomics of Chlamydomonas.</title>
        <authorList>
            <person name="Craig R.J."/>
            <person name="Hasan A.R."/>
            <person name="Ness R.W."/>
            <person name="Keightley P.D."/>
        </authorList>
    </citation>
    <scope>NUCLEOTIDE SEQUENCE</scope>
    <source>
        <strain evidence="3">CCAP 11/70</strain>
    </source>
</reference>
<comment type="caution">
    <text evidence="3">The sequence shown here is derived from an EMBL/GenBank/DDBJ whole genome shotgun (WGS) entry which is preliminary data.</text>
</comment>
<organism evidence="3 4">
    <name type="scientific">Edaphochlamys debaryana</name>
    <dbReference type="NCBI Taxonomy" id="47281"/>
    <lineage>
        <taxon>Eukaryota</taxon>
        <taxon>Viridiplantae</taxon>
        <taxon>Chlorophyta</taxon>
        <taxon>core chlorophytes</taxon>
        <taxon>Chlorophyceae</taxon>
        <taxon>CS clade</taxon>
        <taxon>Chlamydomonadales</taxon>
        <taxon>Chlamydomonadales incertae sedis</taxon>
        <taxon>Edaphochlamys</taxon>
    </lineage>
</organism>
<keyword evidence="4" id="KW-1185">Reference proteome</keyword>
<name>A0A836C7N0_9CHLO</name>
<protein>
    <recommendedName>
        <fullName evidence="2">Guanylate cyclase domain-containing protein</fullName>
    </recommendedName>
</protein>
<gene>
    <name evidence="3" type="ORF">HYH03_000440</name>
</gene>
<dbReference type="PANTHER" id="PTHR43081">
    <property type="entry name" value="ADENYLATE CYCLASE, TERMINAL-DIFFERENTIATION SPECIFIC-RELATED"/>
    <property type="match status" value="1"/>
</dbReference>
<feature type="compositionally biased region" description="Basic residues" evidence="1">
    <location>
        <begin position="252"/>
        <end position="264"/>
    </location>
</feature>
<dbReference type="InterPro" id="IPR001054">
    <property type="entry name" value="A/G_cyclase"/>
</dbReference>
<feature type="region of interest" description="Disordered" evidence="1">
    <location>
        <begin position="240"/>
        <end position="282"/>
    </location>
</feature>
<feature type="region of interest" description="Disordered" evidence="1">
    <location>
        <begin position="44"/>
        <end position="70"/>
    </location>
</feature>
<dbReference type="SUPFAM" id="SSF55073">
    <property type="entry name" value="Nucleotide cyclase"/>
    <property type="match status" value="2"/>
</dbReference>
<feature type="region of interest" description="Disordered" evidence="1">
    <location>
        <begin position="341"/>
        <end position="368"/>
    </location>
</feature>
<dbReference type="GO" id="GO:0009190">
    <property type="term" value="P:cyclic nucleotide biosynthetic process"/>
    <property type="evidence" value="ECO:0007669"/>
    <property type="project" value="InterPro"/>
</dbReference>
<accession>A0A836C7N0</accession>
<dbReference type="InterPro" id="IPR029787">
    <property type="entry name" value="Nucleotide_cyclase"/>
</dbReference>